<dbReference type="NCBIfam" id="TIGR00746">
    <property type="entry name" value="arcC"/>
    <property type="match status" value="1"/>
</dbReference>
<accession>A0ABW3DGB0</accession>
<dbReference type="GO" id="GO:0008804">
    <property type="term" value="F:carbamate kinase activity"/>
    <property type="evidence" value="ECO:0007669"/>
    <property type="project" value="UniProtKB-EC"/>
</dbReference>
<dbReference type="NCBIfam" id="NF009007">
    <property type="entry name" value="PRK12352.1"/>
    <property type="match status" value="1"/>
</dbReference>
<comment type="similarity">
    <text evidence="2 9">Belongs to the carbamate kinase family.</text>
</comment>
<evidence type="ECO:0000256" key="7">
    <source>
        <dbReference type="ARBA" id="ARBA00048467"/>
    </source>
</evidence>
<dbReference type="EMBL" id="JBHTIU010000085">
    <property type="protein sequence ID" value="MFD0871584.1"/>
    <property type="molecule type" value="Genomic_DNA"/>
</dbReference>
<evidence type="ECO:0000256" key="4">
    <source>
        <dbReference type="ARBA" id="ARBA00022503"/>
    </source>
</evidence>
<evidence type="ECO:0000256" key="5">
    <source>
        <dbReference type="ARBA" id="ARBA00022679"/>
    </source>
</evidence>
<keyword evidence="4" id="KW-0056">Arginine metabolism</keyword>
<dbReference type="PANTHER" id="PTHR30409">
    <property type="entry name" value="CARBAMATE KINASE"/>
    <property type="match status" value="1"/>
</dbReference>
<dbReference type="Proteomes" id="UP001597120">
    <property type="component" value="Unassembled WGS sequence"/>
</dbReference>
<dbReference type="Pfam" id="PF00696">
    <property type="entry name" value="AA_kinase"/>
    <property type="match status" value="1"/>
</dbReference>
<evidence type="ECO:0000256" key="1">
    <source>
        <dbReference type="ARBA" id="ARBA00005118"/>
    </source>
</evidence>
<gene>
    <name evidence="11" type="primary">arcC</name>
    <name evidence="11" type="ORF">ACFQ03_20805</name>
</gene>
<evidence type="ECO:0000256" key="9">
    <source>
        <dbReference type="PIRNR" id="PIRNR000723"/>
    </source>
</evidence>
<evidence type="ECO:0000259" key="10">
    <source>
        <dbReference type="Pfam" id="PF00696"/>
    </source>
</evidence>
<dbReference type="InterPro" id="IPR003964">
    <property type="entry name" value="Carb_kinase"/>
</dbReference>
<evidence type="ECO:0000256" key="2">
    <source>
        <dbReference type="ARBA" id="ARBA00011066"/>
    </source>
</evidence>
<dbReference type="InterPro" id="IPR001048">
    <property type="entry name" value="Asp/Glu/Uridylate_kinase"/>
</dbReference>
<evidence type="ECO:0000256" key="6">
    <source>
        <dbReference type="ARBA" id="ARBA00022777"/>
    </source>
</evidence>
<name>A0ABW3DGB0_9BACL</name>
<keyword evidence="5 9" id="KW-0808">Transferase</keyword>
<dbReference type="InterPro" id="IPR036393">
    <property type="entry name" value="AceGlu_kinase-like_sf"/>
</dbReference>
<evidence type="ECO:0000256" key="8">
    <source>
        <dbReference type="NCBIfam" id="TIGR00746"/>
    </source>
</evidence>
<evidence type="ECO:0000313" key="11">
    <source>
        <dbReference type="EMBL" id="MFD0871584.1"/>
    </source>
</evidence>
<evidence type="ECO:0000313" key="12">
    <source>
        <dbReference type="Proteomes" id="UP001597120"/>
    </source>
</evidence>
<comment type="catalytic activity">
    <reaction evidence="7">
        <text>hydrogencarbonate + NH4(+) + ATP = carbamoyl phosphate + ADP + H2O + H(+)</text>
        <dbReference type="Rhea" id="RHEA:10152"/>
        <dbReference type="ChEBI" id="CHEBI:15377"/>
        <dbReference type="ChEBI" id="CHEBI:15378"/>
        <dbReference type="ChEBI" id="CHEBI:17544"/>
        <dbReference type="ChEBI" id="CHEBI:28938"/>
        <dbReference type="ChEBI" id="CHEBI:30616"/>
        <dbReference type="ChEBI" id="CHEBI:58228"/>
        <dbReference type="ChEBI" id="CHEBI:456216"/>
        <dbReference type="EC" id="2.7.2.2"/>
    </reaction>
</comment>
<protein>
    <recommendedName>
        <fullName evidence="3 8">Carbamate kinase</fullName>
    </recommendedName>
</protein>
<comment type="caution">
    <text evidence="11">The sequence shown here is derived from an EMBL/GenBank/DDBJ whole genome shotgun (WGS) entry which is preliminary data.</text>
</comment>
<keyword evidence="12" id="KW-1185">Reference proteome</keyword>
<dbReference type="RefSeq" id="WP_150960093.1">
    <property type="nucleotide sequence ID" value="NZ_JBHTIU010000085.1"/>
</dbReference>
<dbReference type="PANTHER" id="PTHR30409:SF1">
    <property type="entry name" value="CARBAMATE KINASE-RELATED"/>
    <property type="match status" value="1"/>
</dbReference>
<dbReference type="PIRSF" id="PIRSF000723">
    <property type="entry name" value="Carbamate_kin"/>
    <property type="match status" value="1"/>
</dbReference>
<dbReference type="PRINTS" id="PR01469">
    <property type="entry name" value="CARBMTKINASE"/>
</dbReference>
<reference evidence="12" key="1">
    <citation type="journal article" date="2019" name="Int. J. Syst. Evol. Microbiol.">
        <title>The Global Catalogue of Microorganisms (GCM) 10K type strain sequencing project: providing services to taxonomists for standard genome sequencing and annotation.</title>
        <authorList>
            <consortium name="The Broad Institute Genomics Platform"/>
            <consortium name="The Broad Institute Genome Sequencing Center for Infectious Disease"/>
            <person name="Wu L."/>
            <person name="Ma J."/>
        </authorList>
    </citation>
    <scope>NUCLEOTIDE SEQUENCE [LARGE SCALE GENOMIC DNA]</scope>
    <source>
        <strain evidence="12">CCUG 57263</strain>
    </source>
</reference>
<organism evidence="11 12">
    <name type="scientific">Paenibacillus residui</name>
    <dbReference type="NCBI Taxonomy" id="629724"/>
    <lineage>
        <taxon>Bacteria</taxon>
        <taxon>Bacillati</taxon>
        <taxon>Bacillota</taxon>
        <taxon>Bacilli</taxon>
        <taxon>Bacillales</taxon>
        <taxon>Paenibacillaceae</taxon>
        <taxon>Paenibacillus</taxon>
    </lineage>
</organism>
<proteinExistence type="inferred from homology"/>
<comment type="pathway">
    <text evidence="1">Metabolic intermediate metabolism; carbamoyl phosphate degradation; CO(2) and NH(3) from carbamoyl phosphate: step 1/1.</text>
</comment>
<evidence type="ECO:0000256" key="3">
    <source>
        <dbReference type="ARBA" id="ARBA00013070"/>
    </source>
</evidence>
<keyword evidence="6 9" id="KW-0418">Kinase</keyword>
<dbReference type="CDD" id="cd04235">
    <property type="entry name" value="AAK_CK"/>
    <property type="match status" value="1"/>
</dbReference>
<dbReference type="SUPFAM" id="SSF53633">
    <property type="entry name" value="Carbamate kinase-like"/>
    <property type="match status" value="1"/>
</dbReference>
<dbReference type="Gene3D" id="3.40.1160.10">
    <property type="entry name" value="Acetylglutamate kinase-like"/>
    <property type="match status" value="1"/>
</dbReference>
<feature type="domain" description="Aspartate/glutamate/uridylate kinase" evidence="10">
    <location>
        <begin position="5"/>
        <end position="293"/>
    </location>
</feature>
<sequence>MNNRTLLVALGGNAILQPKQEATFENQLANVTASCRILAKLIRMGYRLIITHGNGPQVGNILRQNEEARQVVPQMPLDVCSAESQGLIGYMIQQAMRNELELLGIDKSVVSIVTRVEVSSDDEAFRNPTKPIGAFYSEEEAQAFMQEKGWIMKEDANRGWRRVVPSPLPLHIIEADVIAKLLNEDQIVIACGGGGIPVVRKPDGTYRGIEAVIDKDHSACKLAQEIGADVLLILTDVDNVYIHYGRPGQRALTRVTPPELERFRREGHFSEGSMQPKIDAASRFADSGGTSIICSLHEADLALEGERGTLIMKAADHA</sequence>